<feature type="transmembrane region" description="Helical" evidence="1">
    <location>
        <begin position="12"/>
        <end position="32"/>
    </location>
</feature>
<gene>
    <name evidence="2" type="ORF">AAE3_LOCUS7469</name>
</gene>
<dbReference type="EMBL" id="CACVBS010000047">
    <property type="protein sequence ID" value="CAA7265218.1"/>
    <property type="molecule type" value="Genomic_DNA"/>
</dbReference>
<keyword evidence="3" id="KW-1185">Reference proteome</keyword>
<organism evidence="2 3">
    <name type="scientific">Cyclocybe aegerita</name>
    <name type="common">Black poplar mushroom</name>
    <name type="synonym">Agrocybe aegerita</name>
    <dbReference type="NCBI Taxonomy" id="1973307"/>
    <lineage>
        <taxon>Eukaryota</taxon>
        <taxon>Fungi</taxon>
        <taxon>Dikarya</taxon>
        <taxon>Basidiomycota</taxon>
        <taxon>Agaricomycotina</taxon>
        <taxon>Agaricomycetes</taxon>
        <taxon>Agaricomycetidae</taxon>
        <taxon>Agaricales</taxon>
        <taxon>Agaricineae</taxon>
        <taxon>Bolbitiaceae</taxon>
        <taxon>Cyclocybe</taxon>
    </lineage>
</organism>
<protein>
    <submittedName>
        <fullName evidence="2">Uncharacterized protein</fullName>
    </submittedName>
</protein>
<dbReference type="Proteomes" id="UP000467700">
    <property type="component" value="Unassembled WGS sequence"/>
</dbReference>
<evidence type="ECO:0000256" key="1">
    <source>
        <dbReference type="SAM" id="Phobius"/>
    </source>
</evidence>
<reference evidence="2 3" key="1">
    <citation type="submission" date="2020-01" db="EMBL/GenBank/DDBJ databases">
        <authorList>
            <person name="Gupta K D."/>
        </authorList>
    </citation>
    <scope>NUCLEOTIDE SEQUENCE [LARGE SCALE GENOMIC DNA]</scope>
</reference>
<evidence type="ECO:0000313" key="2">
    <source>
        <dbReference type="EMBL" id="CAA7265218.1"/>
    </source>
</evidence>
<accession>A0A8S0W6X0</accession>
<sequence length="125" mass="13458">MSRGTAYCAYSLPLGLCCLFLDAVFLGCLYPLPCVRTSDEAGNFEGSQGGAIQPSTEARKDLCLFSSFDSYFGTGLARSAPLSRRKVILSSSTGHLQFTVPVIYAWTENEISSGSTHVMFLVLAI</sequence>
<comment type="caution">
    <text evidence="2">The sequence shown here is derived from an EMBL/GenBank/DDBJ whole genome shotgun (WGS) entry which is preliminary data.</text>
</comment>
<keyword evidence="1" id="KW-0472">Membrane</keyword>
<keyword evidence="1" id="KW-1133">Transmembrane helix</keyword>
<keyword evidence="1" id="KW-0812">Transmembrane</keyword>
<evidence type="ECO:0000313" key="3">
    <source>
        <dbReference type="Proteomes" id="UP000467700"/>
    </source>
</evidence>
<proteinExistence type="predicted"/>
<name>A0A8S0W6X0_CYCAE</name>
<dbReference type="AlphaFoldDB" id="A0A8S0W6X0"/>